<sequence>PTVLDALAVFGKLCKSSYGPTGRLKFLQTALGGHVTVTSSCATILHHLISSCHPIVHLVMLAVKGHLDVYGDGGLATCILTTRLIETSIKLAIPRQLVVEVYAYALGIMTSYMVSEKHPWKMKLDVSDMKSMMCLLRSVLHTKPASCLTERDLNHMCTTLLKAFLHSLPSMSDAISHPLSPSPVQFLRCEGSAVIDSRVVDGVLLQAPSVLQPHHQLIQQPVKVALYNISMATDTEEWFSDVTTTTVDVSDSGLNTGILKQMIDVAMVLVSAGVGLVACQKCIHPTLKRFLKDRKVYVFDRLSVMHINAVQRLTGATLLSTFTTDIPEHWYGQLDSIEYTVIANKSYLHLIPTQPMTSVCTLLSTCQSAMSVLAQVVAYPWVVPGAGCMDTHLAGFLRTKALREKEEAAKNLGCTRAQFLDIITNIAKCLEFLASALEHDQGLHFLDSRSHHQWSVPPGTDPCTDLLSRGGR</sequence>
<dbReference type="EMBL" id="DS469681">
    <property type="protein sequence ID" value="EDO36015.1"/>
    <property type="molecule type" value="Genomic_DNA"/>
</dbReference>
<dbReference type="GO" id="GO:0006457">
    <property type="term" value="P:protein folding"/>
    <property type="evidence" value="ECO:0007669"/>
    <property type="project" value="InterPro"/>
</dbReference>
<keyword evidence="3" id="KW-1185">Reference proteome</keyword>
<dbReference type="Gene3D" id="1.10.560.10">
    <property type="entry name" value="GroEL-like equatorial domain"/>
    <property type="match status" value="1"/>
</dbReference>
<evidence type="ECO:0000313" key="3">
    <source>
        <dbReference type="Proteomes" id="UP000001593"/>
    </source>
</evidence>
<dbReference type="InterPro" id="IPR027413">
    <property type="entry name" value="GROEL-like_equatorial_sf"/>
</dbReference>
<dbReference type="InterPro" id="IPR028790">
    <property type="entry name" value="MKKS"/>
</dbReference>
<dbReference type="SUPFAM" id="SSF48592">
    <property type="entry name" value="GroEL equatorial domain-like"/>
    <property type="match status" value="1"/>
</dbReference>
<name>A7SJU1_NEMVE</name>
<dbReference type="GO" id="GO:0016887">
    <property type="term" value="F:ATP hydrolysis activity"/>
    <property type="evidence" value="ECO:0007669"/>
    <property type="project" value="InterPro"/>
</dbReference>
<dbReference type="HOGENOM" id="CLU_478131_0_0_1"/>
<dbReference type="InterPro" id="IPR027410">
    <property type="entry name" value="TCP-1-like_intermed_sf"/>
</dbReference>
<organism evidence="2 3">
    <name type="scientific">Nematostella vectensis</name>
    <name type="common">Starlet sea anemone</name>
    <dbReference type="NCBI Taxonomy" id="45351"/>
    <lineage>
        <taxon>Eukaryota</taxon>
        <taxon>Metazoa</taxon>
        <taxon>Cnidaria</taxon>
        <taxon>Anthozoa</taxon>
        <taxon>Hexacorallia</taxon>
        <taxon>Actiniaria</taxon>
        <taxon>Edwardsiidae</taxon>
        <taxon>Nematostella</taxon>
    </lineage>
</organism>
<dbReference type="eggNOG" id="KOG0360">
    <property type="taxonomic scope" value="Eukaryota"/>
</dbReference>
<dbReference type="GO" id="GO:0005634">
    <property type="term" value="C:nucleus"/>
    <property type="evidence" value="ECO:0000318"/>
    <property type="project" value="GO_Central"/>
</dbReference>
<dbReference type="AlphaFoldDB" id="A7SJU1"/>
<dbReference type="FunFam" id="1.10.560.10:FF:000065">
    <property type="entry name" value="Predicted protein"/>
    <property type="match status" value="1"/>
</dbReference>
<dbReference type="GO" id="GO:0060271">
    <property type="term" value="P:cilium assembly"/>
    <property type="evidence" value="ECO:0000318"/>
    <property type="project" value="GO_Central"/>
</dbReference>
<dbReference type="GO" id="GO:0051131">
    <property type="term" value="P:chaperone-mediated protein complex assembly"/>
    <property type="evidence" value="ECO:0000318"/>
    <property type="project" value="GO_Central"/>
</dbReference>
<dbReference type="GO" id="GO:0051082">
    <property type="term" value="F:unfolded protein binding"/>
    <property type="evidence" value="ECO:0007669"/>
    <property type="project" value="InterPro"/>
</dbReference>
<dbReference type="SUPFAM" id="SSF52029">
    <property type="entry name" value="GroEL apical domain-like"/>
    <property type="match status" value="1"/>
</dbReference>
<gene>
    <name evidence="2" type="ORF">NEMVEDRAFT_v1g50325</name>
</gene>
<dbReference type="InterPro" id="IPR027409">
    <property type="entry name" value="GroEL-like_apical_dom_sf"/>
</dbReference>
<protein>
    <submittedName>
        <fullName evidence="2">Uncharacterized protein</fullName>
    </submittedName>
</protein>
<dbReference type="Gene3D" id="3.50.7.10">
    <property type="entry name" value="GroEL"/>
    <property type="match status" value="1"/>
</dbReference>
<dbReference type="Proteomes" id="UP000001593">
    <property type="component" value="Unassembled WGS sequence"/>
</dbReference>
<dbReference type="STRING" id="45351.A7SJU1"/>
<dbReference type="GO" id="GO:0005737">
    <property type="term" value="C:cytoplasm"/>
    <property type="evidence" value="ECO:0000318"/>
    <property type="project" value="GO_Central"/>
</dbReference>
<dbReference type="PANTHER" id="PTHR46787:SF1">
    <property type="entry name" value="MOLECULAR CHAPERONE MKKS"/>
    <property type="match status" value="1"/>
</dbReference>
<dbReference type="OMA" id="LFVCQKV"/>
<dbReference type="GO" id="GO:0005524">
    <property type="term" value="F:ATP binding"/>
    <property type="evidence" value="ECO:0007669"/>
    <property type="project" value="InterPro"/>
</dbReference>
<dbReference type="PANTHER" id="PTHR46787">
    <property type="entry name" value="SYNDROMES PUTATIVE CHAPERONIN-RELATED"/>
    <property type="match status" value="1"/>
</dbReference>
<evidence type="ECO:0000256" key="1">
    <source>
        <dbReference type="ARBA" id="ARBA00008020"/>
    </source>
</evidence>
<dbReference type="InParanoid" id="A7SJU1"/>
<evidence type="ECO:0000313" key="2">
    <source>
        <dbReference type="EMBL" id="EDO36015.1"/>
    </source>
</evidence>
<dbReference type="InterPro" id="IPR002194">
    <property type="entry name" value="Chaperonin_TCP-1_CS"/>
</dbReference>
<dbReference type="PhylomeDB" id="A7SJU1"/>
<proteinExistence type="inferred from homology"/>
<feature type="non-terminal residue" evidence="2">
    <location>
        <position position="1"/>
    </location>
</feature>
<dbReference type="GO" id="GO:1902636">
    <property type="term" value="C:kinociliary basal body"/>
    <property type="evidence" value="ECO:0000318"/>
    <property type="project" value="GO_Central"/>
</dbReference>
<reference evidence="2 3" key="1">
    <citation type="journal article" date="2007" name="Science">
        <title>Sea anemone genome reveals ancestral eumetazoan gene repertoire and genomic organization.</title>
        <authorList>
            <person name="Putnam N.H."/>
            <person name="Srivastava M."/>
            <person name="Hellsten U."/>
            <person name="Dirks B."/>
            <person name="Chapman J."/>
            <person name="Salamov A."/>
            <person name="Terry A."/>
            <person name="Shapiro H."/>
            <person name="Lindquist E."/>
            <person name="Kapitonov V.V."/>
            <person name="Jurka J."/>
            <person name="Genikhovich G."/>
            <person name="Grigoriev I.V."/>
            <person name="Lucas S.M."/>
            <person name="Steele R.E."/>
            <person name="Finnerty J.R."/>
            <person name="Technau U."/>
            <person name="Martindale M.Q."/>
            <person name="Rokhsar D.S."/>
        </authorList>
    </citation>
    <scope>NUCLEOTIDE SEQUENCE [LARGE SCALE GENOMIC DNA]</scope>
    <source>
        <strain evidence="3">CH2 X CH6</strain>
    </source>
</reference>
<accession>A7SJU1</accession>
<dbReference type="Gene3D" id="3.30.260.10">
    <property type="entry name" value="TCP-1-like chaperonin intermediate domain"/>
    <property type="match status" value="1"/>
</dbReference>
<feature type="non-terminal residue" evidence="2">
    <location>
        <position position="472"/>
    </location>
</feature>
<dbReference type="PROSITE" id="PS00750">
    <property type="entry name" value="TCP1_1"/>
    <property type="match status" value="1"/>
</dbReference>
<dbReference type="InterPro" id="IPR002423">
    <property type="entry name" value="Cpn60/GroEL/TCP-1"/>
</dbReference>
<dbReference type="Pfam" id="PF00118">
    <property type="entry name" value="Cpn60_TCP1"/>
    <property type="match status" value="1"/>
</dbReference>
<dbReference type="GO" id="GO:0032502">
    <property type="term" value="P:developmental process"/>
    <property type="evidence" value="ECO:0000318"/>
    <property type="project" value="GO_Central"/>
</dbReference>
<comment type="similarity">
    <text evidence="1">Belongs to the TCP-1 chaperonin family.</text>
</comment>